<dbReference type="AlphaFoldDB" id="A0A3P3ZEE3"/>
<protein>
    <submittedName>
        <fullName evidence="2">Hypothetical_protein</fullName>
    </submittedName>
</protein>
<feature type="compositionally biased region" description="Polar residues" evidence="1">
    <location>
        <begin position="152"/>
        <end position="166"/>
    </location>
</feature>
<feature type="compositionally biased region" description="Basic and acidic residues" evidence="1">
    <location>
        <begin position="142"/>
        <end position="151"/>
    </location>
</feature>
<feature type="region of interest" description="Disordered" evidence="1">
    <location>
        <begin position="1"/>
        <end position="181"/>
    </location>
</feature>
<accession>A0A3P3ZEE3</accession>
<proteinExistence type="predicted"/>
<name>A0A3P3ZEE3_LEIBR</name>
<reference evidence="2 3" key="1">
    <citation type="submission" date="2018-09" db="EMBL/GenBank/DDBJ databases">
        <authorList>
            <person name="Peiro R."/>
            <person name="Begona"/>
            <person name="Cbmso G."/>
            <person name="Lopez M."/>
            <person name="Gonzalez S."/>
        </authorList>
    </citation>
    <scope>NUCLEOTIDE SEQUENCE [LARGE SCALE GENOMIC DNA]</scope>
</reference>
<feature type="compositionally biased region" description="Basic and acidic residues" evidence="1">
    <location>
        <begin position="81"/>
        <end position="100"/>
    </location>
</feature>
<gene>
    <name evidence="2" type="ORF">LBRM2904_32.1180</name>
</gene>
<feature type="compositionally biased region" description="Polar residues" evidence="1">
    <location>
        <begin position="124"/>
        <end position="141"/>
    </location>
</feature>
<sequence length="239" mass="26947">MSEDKRPRFLQQTTSQLLHQQEALRKRREMLERESTKPPAMRFGTNTPPRNAARHGRSPLLSSSASERQTSHSTPPPSSGARRELNWSRPEDEKTAERAPMRFSMLFRPSPTPAVLARPRSATGLHTPSSPSLREVNTSDQVDARVTKFCKESSSPRTVSPHSPVQQRGRVECDRSPSENTTPRTDVLCIYCGAVFRGLCRSLPMKQPKSRLFVRQGAARHRHVQQSSFTPVRHHPTLG</sequence>
<dbReference type="Proteomes" id="UP000319462">
    <property type="component" value="Chromosome 32"/>
</dbReference>
<feature type="compositionally biased region" description="Polar residues" evidence="1">
    <location>
        <begin position="60"/>
        <end position="73"/>
    </location>
</feature>
<organism evidence="2 3">
    <name type="scientific">Leishmania braziliensis MHOM/BR/75/M2904</name>
    <dbReference type="NCBI Taxonomy" id="420245"/>
    <lineage>
        <taxon>Eukaryota</taxon>
        <taxon>Discoba</taxon>
        <taxon>Euglenozoa</taxon>
        <taxon>Kinetoplastea</taxon>
        <taxon>Metakinetoplastina</taxon>
        <taxon>Trypanosomatida</taxon>
        <taxon>Trypanosomatidae</taxon>
        <taxon>Leishmaniinae</taxon>
        <taxon>Leishmania</taxon>
        <taxon>Leishmania braziliensis species complex</taxon>
    </lineage>
</organism>
<evidence type="ECO:0000256" key="1">
    <source>
        <dbReference type="SAM" id="MobiDB-lite"/>
    </source>
</evidence>
<feature type="compositionally biased region" description="Low complexity" evidence="1">
    <location>
        <begin position="10"/>
        <end position="21"/>
    </location>
</feature>
<evidence type="ECO:0000313" key="2">
    <source>
        <dbReference type="EMBL" id="SYZ68631.1"/>
    </source>
</evidence>
<evidence type="ECO:0000313" key="3">
    <source>
        <dbReference type="Proteomes" id="UP000319462"/>
    </source>
</evidence>
<dbReference type="EMBL" id="LS997631">
    <property type="protein sequence ID" value="SYZ68631.1"/>
    <property type="molecule type" value="Genomic_DNA"/>
</dbReference>